<dbReference type="RefSeq" id="XP_062747413.1">
    <property type="nucleotide sequence ID" value="XM_062883178.1"/>
</dbReference>
<dbReference type="EMBL" id="JAFFHA010000002">
    <property type="protein sequence ID" value="KAK4658441.1"/>
    <property type="molecule type" value="Genomic_DNA"/>
</dbReference>
<dbReference type="Proteomes" id="UP001323405">
    <property type="component" value="Unassembled WGS sequence"/>
</dbReference>
<evidence type="ECO:0000313" key="2">
    <source>
        <dbReference type="Proteomes" id="UP001323405"/>
    </source>
</evidence>
<accession>A0ABR0GRP6</accession>
<organism evidence="1 2">
    <name type="scientific">Podospora pseudocomata</name>
    <dbReference type="NCBI Taxonomy" id="2093779"/>
    <lineage>
        <taxon>Eukaryota</taxon>
        <taxon>Fungi</taxon>
        <taxon>Dikarya</taxon>
        <taxon>Ascomycota</taxon>
        <taxon>Pezizomycotina</taxon>
        <taxon>Sordariomycetes</taxon>
        <taxon>Sordariomycetidae</taxon>
        <taxon>Sordariales</taxon>
        <taxon>Podosporaceae</taxon>
        <taxon>Podospora</taxon>
    </lineage>
</organism>
<sequence>MPGTKDGEINTRYTHTRTRSLALFGPQVCRSRIQYFGLAGGPVRHRQHAPDFDLGRGRYGGGRRELEEGLTSLFMQLLSINRAINMRRFFVRRLLAGVYGLGADRSVKERAISGRWPLSRSFSNFLTFTTTPYHQSGRRLDNRSWINQASYRYAKTRHVLDCLWDRGTSLQPTPKESSLRVSSNRYPIHCFPHLSTVCEWRILHAIQERVSFTARRLPVCAVVHGGLVSLGCATPSLVTQA</sequence>
<gene>
    <name evidence="1" type="ORF">QC762_0028010</name>
</gene>
<reference evidence="1 2" key="1">
    <citation type="journal article" date="2023" name="bioRxiv">
        <title>High-quality genome assemblies of four members of thePodospora anserinaspecies complex.</title>
        <authorList>
            <person name="Ament-Velasquez S.L."/>
            <person name="Vogan A.A."/>
            <person name="Wallerman O."/>
            <person name="Hartmann F."/>
            <person name="Gautier V."/>
            <person name="Silar P."/>
            <person name="Giraud T."/>
            <person name="Johannesson H."/>
        </authorList>
    </citation>
    <scope>NUCLEOTIDE SEQUENCE [LARGE SCALE GENOMIC DNA]</scope>
    <source>
        <strain evidence="1 2">CBS 415.72m</strain>
    </source>
</reference>
<comment type="caution">
    <text evidence="1">The sequence shown here is derived from an EMBL/GenBank/DDBJ whole genome shotgun (WGS) entry which is preliminary data.</text>
</comment>
<keyword evidence="2" id="KW-1185">Reference proteome</keyword>
<name>A0ABR0GRP6_9PEZI</name>
<protein>
    <submittedName>
        <fullName evidence="1">Uncharacterized protein</fullName>
    </submittedName>
</protein>
<proteinExistence type="predicted"/>
<dbReference type="GeneID" id="87902726"/>
<evidence type="ECO:0000313" key="1">
    <source>
        <dbReference type="EMBL" id="KAK4658441.1"/>
    </source>
</evidence>